<evidence type="ECO:0000256" key="8">
    <source>
        <dbReference type="ARBA" id="ARBA00030473"/>
    </source>
</evidence>
<reference evidence="14 15" key="1">
    <citation type="submission" date="2023-07" db="EMBL/GenBank/DDBJ databases">
        <authorList>
            <person name="Peeters C."/>
        </authorList>
    </citation>
    <scope>NUCLEOTIDE SEQUENCE [LARGE SCALE GENOMIC DNA]</scope>
    <source>
        <strain evidence="14 15">LMG 18096</strain>
    </source>
</reference>
<dbReference type="AlphaFoldDB" id="A0ABC8Q957"/>
<dbReference type="FunFam" id="1.50.10.10:FF:000005">
    <property type="entry name" value="Glycosyl hydrolase, glucoamylase"/>
    <property type="match status" value="1"/>
</dbReference>
<feature type="domain" description="GH15-like" evidence="12">
    <location>
        <begin position="241"/>
        <end position="603"/>
    </location>
</feature>
<evidence type="ECO:0000313" key="15">
    <source>
        <dbReference type="Proteomes" id="UP001189663"/>
    </source>
</evidence>
<evidence type="ECO:0000256" key="9">
    <source>
        <dbReference type="ARBA" id="ARBA00031637"/>
    </source>
</evidence>
<dbReference type="EC" id="3.2.1.28" evidence="3"/>
<keyword evidence="6" id="KW-0119">Carbohydrate metabolism</keyword>
<feature type="domain" description="Trehalase-like N-terminal" evidence="13">
    <location>
        <begin position="3"/>
        <end position="134"/>
    </location>
</feature>
<dbReference type="Proteomes" id="UP001189663">
    <property type="component" value="Unassembled WGS sequence"/>
</dbReference>
<evidence type="ECO:0000256" key="7">
    <source>
        <dbReference type="ARBA" id="ARBA00023295"/>
    </source>
</evidence>
<evidence type="ECO:0000256" key="4">
    <source>
        <dbReference type="ARBA" id="ARBA00019905"/>
    </source>
</evidence>
<dbReference type="GO" id="GO:0004555">
    <property type="term" value="F:alpha,alpha-trehalase activity"/>
    <property type="evidence" value="ECO:0007669"/>
    <property type="project" value="UniProtKB-EC"/>
</dbReference>
<accession>A0ABC8Q957</accession>
<proteinExistence type="inferred from homology"/>
<evidence type="ECO:0000256" key="1">
    <source>
        <dbReference type="ARBA" id="ARBA00001576"/>
    </source>
</evidence>
<evidence type="ECO:0000259" key="13">
    <source>
        <dbReference type="Pfam" id="PF19291"/>
    </source>
</evidence>
<evidence type="ECO:0000256" key="11">
    <source>
        <dbReference type="ARBA" id="ARBA00060615"/>
    </source>
</evidence>
<gene>
    <name evidence="14" type="ORF">LMG18096_01494</name>
</gene>
<comment type="cofactor">
    <cofactor evidence="10">
        <name>phosphate</name>
        <dbReference type="ChEBI" id="CHEBI:43474"/>
    </cofactor>
</comment>
<comment type="catalytic activity">
    <reaction evidence="1">
        <text>alpha,alpha-trehalose + H2O = alpha-D-glucose + beta-D-glucose</text>
        <dbReference type="Rhea" id="RHEA:32675"/>
        <dbReference type="ChEBI" id="CHEBI:15377"/>
        <dbReference type="ChEBI" id="CHEBI:15903"/>
        <dbReference type="ChEBI" id="CHEBI:16551"/>
        <dbReference type="ChEBI" id="CHEBI:17925"/>
        <dbReference type="EC" id="3.2.1.28"/>
    </reaction>
</comment>
<dbReference type="PANTHER" id="PTHR31616">
    <property type="entry name" value="TREHALASE"/>
    <property type="match status" value="1"/>
</dbReference>
<evidence type="ECO:0000313" key="14">
    <source>
        <dbReference type="EMBL" id="CAJ0784053.1"/>
    </source>
</evidence>
<comment type="caution">
    <text evidence="14">The sequence shown here is derived from an EMBL/GenBank/DDBJ whole genome shotgun (WGS) entry which is preliminary data.</text>
</comment>
<dbReference type="InterPro" id="IPR008928">
    <property type="entry name" value="6-hairpin_glycosidase_sf"/>
</dbReference>
<dbReference type="Gene3D" id="1.50.10.10">
    <property type="match status" value="1"/>
</dbReference>
<comment type="similarity">
    <text evidence="2">Belongs to the glycosyl hydrolase 15 family.</text>
</comment>
<dbReference type="PANTHER" id="PTHR31616:SF0">
    <property type="entry name" value="GLUCAN 1,4-ALPHA-GLUCOSIDASE"/>
    <property type="match status" value="1"/>
</dbReference>
<evidence type="ECO:0000256" key="10">
    <source>
        <dbReference type="ARBA" id="ARBA00053030"/>
    </source>
</evidence>
<dbReference type="InterPro" id="IPR045582">
    <property type="entry name" value="Trehalase-like_N"/>
</dbReference>
<organism evidence="14 15">
    <name type="scientific">Ralstonia holmesii</name>
    <dbReference type="NCBI Taxonomy" id="3058602"/>
    <lineage>
        <taxon>Bacteria</taxon>
        <taxon>Pseudomonadati</taxon>
        <taxon>Pseudomonadota</taxon>
        <taxon>Betaproteobacteria</taxon>
        <taxon>Burkholderiales</taxon>
        <taxon>Burkholderiaceae</taxon>
        <taxon>Ralstonia</taxon>
    </lineage>
</organism>
<evidence type="ECO:0000256" key="3">
    <source>
        <dbReference type="ARBA" id="ARBA00012757"/>
    </source>
</evidence>
<dbReference type="EMBL" id="CATZAT010000002">
    <property type="protein sequence ID" value="CAJ0784053.1"/>
    <property type="molecule type" value="Genomic_DNA"/>
</dbReference>
<protein>
    <recommendedName>
        <fullName evidence="4">Trehalase</fullName>
        <ecNumber evidence="3">3.2.1.28</ecNumber>
    </recommendedName>
    <alternativeName>
        <fullName evidence="8">Alpha,alpha-trehalase</fullName>
    </alternativeName>
    <alternativeName>
        <fullName evidence="9">Alpha,alpha-trehalose glucohydrolase</fullName>
    </alternativeName>
</protein>
<sequence>MPSKIEDYALIGDCETAALVSRDGSIDWLCWPRFDSGACFAALLGTPDHGRWRIAPQSEARATRRRYLPGTLVLETVFETDTGSASVTDLMTARLPGPASARDDTSDLIRIVRGLSGTVDVRMDLTLRFDYGTSIPWVSRVSEVTGAPADGPCDMSDCVLRAVAGPNMTTLRTPAPIRGENLSTVADFTVREGEAVPFVLTHSPSHLPLPASIDALEAQVDIEARWRAWSGRCHGAGQWTEAVERSLITLKALTYHRTGGVVAAPTTSLPEQLGGVRNWDYRYCWLRDATLTLLALMNAGYYNEARSWRQWLERAIAGSPAQVQIMYGIAGERRLGEWTVPWLPGYEGAQPVRVGNAAAMQLQLDVYGELMDALFIARKGGLDGDEASWRLQAALMTHLENIWQTPDEGIWEVRGPSRHFTHSKVMAWVAFDRAVKTIEQFNVDGPVERWRAVRDRIHAEVCAHGYNATRGCFVQSYGGDELDAALLMLPLVGFLPASDPRIQGTVKAIEEDLLVDGLVRRYRTEAVTDGLPQGEGVFLACSFWYVDNLVMQGRHDEARALFTKLLALRNDVGLLAEEYDPRVKRLVGNFPQAFSHIALVNSALALSAAADHVSQRTGEPVRREADERPKPVK</sequence>
<dbReference type="Pfam" id="PF00723">
    <property type="entry name" value="Glyco_hydro_15"/>
    <property type="match status" value="1"/>
</dbReference>
<keyword evidence="7 14" id="KW-0326">Glycosidase</keyword>
<evidence type="ECO:0000259" key="12">
    <source>
        <dbReference type="Pfam" id="PF00723"/>
    </source>
</evidence>
<dbReference type="SUPFAM" id="SSF48208">
    <property type="entry name" value="Six-hairpin glycosidases"/>
    <property type="match status" value="1"/>
</dbReference>
<dbReference type="InterPro" id="IPR012341">
    <property type="entry name" value="6hp_glycosidase-like_sf"/>
</dbReference>
<comment type="pathway">
    <text evidence="11">Glycan degradation; trehalose degradation; D-glucose from alpha,alpha-trehalose: step 1/1.</text>
</comment>
<dbReference type="Pfam" id="PF19291">
    <property type="entry name" value="TREH_N"/>
    <property type="match status" value="1"/>
</dbReference>
<name>A0ABC8Q957_9RALS</name>
<keyword evidence="5 14" id="KW-0378">Hydrolase</keyword>
<evidence type="ECO:0000256" key="6">
    <source>
        <dbReference type="ARBA" id="ARBA00023277"/>
    </source>
</evidence>
<evidence type="ECO:0000256" key="5">
    <source>
        <dbReference type="ARBA" id="ARBA00022801"/>
    </source>
</evidence>
<dbReference type="InterPro" id="IPR011613">
    <property type="entry name" value="GH15-like"/>
</dbReference>
<evidence type="ECO:0000256" key="2">
    <source>
        <dbReference type="ARBA" id="ARBA00006188"/>
    </source>
</evidence>
<keyword evidence="15" id="KW-1185">Reference proteome</keyword>
<dbReference type="RefSeq" id="WP_112184905.1">
    <property type="nucleotide sequence ID" value="NZ_CATZAT010000002.1"/>
</dbReference>
<dbReference type="GO" id="GO:0005993">
    <property type="term" value="P:trehalose catabolic process"/>
    <property type="evidence" value="ECO:0007669"/>
    <property type="project" value="UniProtKB-ARBA"/>
</dbReference>